<dbReference type="PANTHER" id="PTHR43173:SF28">
    <property type="entry name" value="AARF DOMAIN CONTAINING KINASE 5"/>
    <property type="match status" value="1"/>
</dbReference>
<dbReference type="SUPFAM" id="SSF56112">
    <property type="entry name" value="Protein kinase-like (PK-like)"/>
    <property type="match status" value="1"/>
</dbReference>
<evidence type="ECO:0000313" key="4">
    <source>
        <dbReference type="Proteomes" id="UP000321570"/>
    </source>
</evidence>
<feature type="domain" description="ABC1 atypical kinase-like" evidence="2">
    <location>
        <begin position="128"/>
        <end position="397"/>
    </location>
</feature>
<dbReference type="InterPro" id="IPR004147">
    <property type="entry name" value="ABC1_dom"/>
</dbReference>
<organism evidence="3 4">
    <name type="scientific">Hymenolepis diminuta</name>
    <name type="common">Rat tapeworm</name>
    <dbReference type="NCBI Taxonomy" id="6216"/>
    <lineage>
        <taxon>Eukaryota</taxon>
        <taxon>Metazoa</taxon>
        <taxon>Spiralia</taxon>
        <taxon>Lophotrochozoa</taxon>
        <taxon>Platyhelminthes</taxon>
        <taxon>Cestoda</taxon>
        <taxon>Eucestoda</taxon>
        <taxon>Cyclophyllidea</taxon>
        <taxon>Hymenolepididae</taxon>
        <taxon>Hymenolepis</taxon>
    </lineage>
</organism>
<evidence type="ECO:0000259" key="2">
    <source>
        <dbReference type="Pfam" id="PF03109"/>
    </source>
</evidence>
<dbReference type="Pfam" id="PF03109">
    <property type="entry name" value="ABC1"/>
    <property type="match status" value="1"/>
</dbReference>
<dbReference type="CDD" id="cd13969">
    <property type="entry name" value="ADCK1-like"/>
    <property type="match status" value="1"/>
</dbReference>
<dbReference type="PANTHER" id="PTHR43173">
    <property type="entry name" value="ABC1 FAMILY PROTEIN"/>
    <property type="match status" value="1"/>
</dbReference>
<reference evidence="3 4" key="1">
    <citation type="submission" date="2019-07" db="EMBL/GenBank/DDBJ databases">
        <authorList>
            <person name="Jastrzebski P J."/>
            <person name="Paukszto L."/>
            <person name="Jastrzebski P J."/>
        </authorList>
    </citation>
    <scope>NUCLEOTIDE SEQUENCE [LARGE SCALE GENOMIC DNA]</scope>
    <source>
        <strain evidence="3 4">WMS-il1</strain>
    </source>
</reference>
<proteinExistence type="inferred from homology"/>
<evidence type="ECO:0000313" key="3">
    <source>
        <dbReference type="EMBL" id="VUZ43046.1"/>
    </source>
</evidence>
<dbReference type="InterPro" id="IPR045307">
    <property type="entry name" value="ADCK1_dom"/>
</dbReference>
<protein>
    <recommendedName>
        <fullName evidence="2">ABC1 atypical kinase-like domain-containing protein</fullName>
    </recommendedName>
</protein>
<accession>A0A564Y7C7</accession>
<sequence>MLSRFLTYKKCCYTLVSLSSVSLASTAVVRQESASEEFTRKISNSFVRFVRSFYIGIRISLMYKWKMLTVDENSENFTIAMNECHQKAGDMILAGCLLNGGLFIKMGQGLTTMGHLIPTQIASTLEALHDKAISRSPNEVKRIFMKDFGATPEELFQVFEEKPFAAASLAQVHRAVTKDGKEVAVKVQYEDLRERFHGDIGTLEILCHFVNFLHPKFKMAWILHDLKETLAQELDFEREAANGERCRDDLVIMGTLKPDGAVHVPAIEHKLSSKRILTSEFIDGIKISDRERLQKAGFSLASIDKILVAAFGRQIFCTGFVHADPHPGNLLVRRRPSPPSQPWLQRIYRFFVECFFETPAQLVIIDHGLYQGIHNEERLALCDMYRAILHNDEKNMRMNAKRLHVSDYATFGEIIIQRPWRRMGRTLPSKLTEEDKAYIRMQAEIYFDRILEVLHEMPRSLLLIVRNLNMVRSICRSHGDLINHHEYLIYWGIIGGQIADQRFLNSGSLTKAWFKWEQYRIILRWEALKNWLQLLAIRWLALFGLAPDLKEIESVANRSAMEKRMELMRAASG</sequence>
<dbReference type="Proteomes" id="UP000321570">
    <property type="component" value="Unassembled WGS sequence"/>
</dbReference>
<comment type="similarity">
    <text evidence="1">Belongs to the protein kinase superfamily. ADCK protein kinase family.</text>
</comment>
<name>A0A564Y7C7_HYMDI</name>
<keyword evidence="4" id="KW-1185">Reference proteome</keyword>
<dbReference type="InterPro" id="IPR011009">
    <property type="entry name" value="Kinase-like_dom_sf"/>
</dbReference>
<dbReference type="AlphaFoldDB" id="A0A564Y7C7"/>
<gene>
    <name evidence="3" type="ORF">WMSIL1_LOCUS4043</name>
</gene>
<dbReference type="InterPro" id="IPR051130">
    <property type="entry name" value="Mito_struct-func_regulator"/>
</dbReference>
<dbReference type="EMBL" id="CABIJS010000111">
    <property type="protein sequence ID" value="VUZ43046.1"/>
    <property type="molecule type" value="Genomic_DNA"/>
</dbReference>
<evidence type="ECO:0000256" key="1">
    <source>
        <dbReference type="ARBA" id="ARBA00009670"/>
    </source>
</evidence>